<feature type="domain" description="YjiS-like" evidence="1">
    <location>
        <begin position="30"/>
        <end position="64"/>
    </location>
</feature>
<dbReference type="KEGG" id="plal:FXN65_16900"/>
<organism evidence="2 3">
    <name type="scientific">Metapseudomonas lalkuanensis</name>
    <dbReference type="NCBI Taxonomy" id="2604832"/>
    <lineage>
        <taxon>Bacteria</taxon>
        <taxon>Pseudomonadati</taxon>
        <taxon>Pseudomonadota</taxon>
        <taxon>Gammaproteobacteria</taxon>
        <taxon>Pseudomonadales</taxon>
        <taxon>Pseudomonadaceae</taxon>
        <taxon>Metapseudomonas</taxon>
    </lineage>
</organism>
<dbReference type="InterPro" id="IPR009506">
    <property type="entry name" value="YjiS-like"/>
</dbReference>
<dbReference type="RefSeq" id="WP_151134550.1">
    <property type="nucleotide sequence ID" value="NZ_CP043311.1"/>
</dbReference>
<accession>A0A5J6QMS3</accession>
<evidence type="ECO:0000313" key="2">
    <source>
        <dbReference type="EMBL" id="QEY63657.1"/>
    </source>
</evidence>
<protein>
    <submittedName>
        <fullName evidence="2">DUF1127 domain-containing protein</fullName>
    </submittedName>
</protein>
<gene>
    <name evidence="2" type="ORF">FXN65_16900</name>
</gene>
<keyword evidence="3" id="KW-1185">Reference proteome</keyword>
<evidence type="ECO:0000313" key="3">
    <source>
        <dbReference type="Proteomes" id="UP000327179"/>
    </source>
</evidence>
<proteinExistence type="predicted"/>
<name>A0A5J6QMS3_9GAMM</name>
<dbReference type="AlphaFoldDB" id="A0A5J6QMS3"/>
<dbReference type="Proteomes" id="UP000327179">
    <property type="component" value="Chromosome"/>
</dbReference>
<reference evidence="2 3" key="1">
    <citation type="submission" date="2019-08" db="EMBL/GenBank/DDBJ databases">
        <title>Whole-genome Sequencing of e-waste polymer degrading bacterium Pseudomonas sp. strain PE08.</title>
        <authorList>
            <person name="Kirdat K."/>
            <person name="Debbarma P."/>
            <person name="Narawade N."/>
            <person name="Suyal D."/>
            <person name="Thorat V."/>
            <person name="Shouche Y."/>
            <person name="Goel R."/>
            <person name="Yadav A."/>
        </authorList>
    </citation>
    <scope>NUCLEOTIDE SEQUENCE [LARGE SCALE GENOMIC DNA]</scope>
    <source>
        <strain evidence="2 3">PE08</strain>
    </source>
</reference>
<dbReference type="Pfam" id="PF06568">
    <property type="entry name" value="YjiS-like"/>
    <property type="match status" value="1"/>
</dbReference>
<evidence type="ECO:0000259" key="1">
    <source>
        <dbReference type="Pfam" id="PF06568"/>
    </source>
</evidence>
<sequence length="79" mass="9299">MKGQHGFIGTSHDARFGAAHHHESWLAAAWHAIRRWEQLAYERDQLARMSDEMLKDIGLSRADVMEESDRHFWEDPLKK</sequence>
<dbReference type="EMBL" id="CP043311">
    <property type="protein sequence ID" value="QEY63657.1"/>
    <property type="molecule type" value="Genomic_DNA"/>
</dbReference>